<dbReference type="NCBIfam" id="TIGR01856">
    <property type="entry name" value="hisJ_fam"/>
    <property type="match status" value="1"/>
</dbReference>
<evidence type="ECO:0000256" key="3">
    <source>
        <dbReference type="ARBA" id="ARBA00013085"/>
    </source>
</evidence>
<dbReference type="SUPFAM" id="SSF89550">
    <property type="entry name" value="PHP domain-like"/>
    <property type="match status" value="1"/>
</dbReference>
<comment type="pathway">
    <text evidence="1 8">Amino-acid biosynthesis; L-histidine biosynthesis; L-histidine from 5-phospho-alpha-D-ribose 1-diphosphate: step 8/9.</text>
</comment>
<evidence type="ECO:0000256" key="5">
    <source>
        <dbReference type="ARBA" id="ARBA00022801"/>
    </source>
</evidence>
<evidence type="ECO:0000256" key="1">
    <source>
        <dbReference type="ARBA" id="ARBA00004970"/>
    </source>
</evidence>
<gene>
    <name evidence="10" type="ORF">IAB37_06565</name>
</gene>
<comment type="caution">
    <text evidence="10">The sequence shown here is derived from an EMBL/GenBank/DDBJ whole genome shotgun (WGS) entry which is preliminary data.</text>
</comment>
<reference evidence="10" key="2">
    <citation type="journal article" date="2021" name="PeerJ">
        <title>Extensive microbial diversity within the chicken gut microbiome revealed by metagenomics and culture.</title>
        <authorList>
            <person name="Gilroy R."/>
            <person name="Ravi A."/>
            <person name="Getino M."/>
            <person name="Pursley I."/>
            <person name="Horton D.L."/>
            <person name="Alikhan N.F."/>
            <person name="Baker D."/>
            <person name="Gharbi K."/>
            <person name="Hall N."/>
            <person name="Watson M."/>
            <person name="Adriaenssens E.M."/>
            <person name="Foster-Nyarko E."/>
            <person name="Jarju S."/>
            <person name="Secka A."/>
            <person name="Antonio M."/>
            <person name="Oren A."/>
            <person name="Chaudhuri R.R."/>
            <person name="La Ragione R."/>
            <person name="Hildebrand F."/>
            <person name="Pallen M.J."/>
        </authorList>
    </citation>
    <scope>NUCLEOTIDE SEQUENCE</scope>
    <source>
        <strain evidence="10">CHK189-12415</strain>
    </source>
</reference>
<evidence type="ECO:0000256" key="2">
    <source>
        <dbReference type="ARBA" id="ARBA00009152"/>
    </source>
</evidence>
<dbReference type="GO" id="GO:0004401">
    <property type="term" value="F:histidinol-phosphatase activity"/>
    <property type="evidence" value="ECO:0007669"/>
    <property type="project" value="UniProtKB-UniRule"/>
</dbReference>
<evidence type="ECO:0000313" key="11">
    <source>
        <dbReference type="Proteomes" id="UP000824241"/>
    </source>
</evidence>
<sequence length="281" mass="31067">MKSMILDCHNHSRFSFDSKELVPAACEQAEALGLQVFALTDHCDMVGGFSREFLRSNISRSVGGIAAWRETHPGNCRMLCGMELGDPLDNQPLAEEMLSLAPFDVVIGSVHTDGEMDYYWGDYRAMGQEALEESLGRYFERILEMAEWGQFDVLAHLTYPLRYIVGDAGREVALSRFAGTIDQIFRTIIQKGIALEANTSGLRQKIGKTLPGKALLARYFALGGRLVTLGSDAHRKEDIGSGIEAGEALLREIGFTEVCWFEGRKLRKIPLSSSLSGENPV</sequence>
<comment type="similarity">
    <text evidence="2 8">Belongs to the PHP hydrolase family. HisK subfamily.</text>
</comment>
<dbReference type="InterPro" id="IPR004013">
    <property type="entry name" value="PHP_dom"/>
</dbReference>
<organism evidence="10 11">
    <name type="scientific">Candidatus Faecivivens stercoravium</name>
    <dbReference type="NCBI Taxonomy" id="2840803"/>
    <lineage>
        <taxon>Bacteria</taxon>
        <taxon>Bacillati</taxon>
        <taxon>Bacillota</taxon>
        <taxon>Clostridia</taxon>
        <taxon>Eubacteriales</taxon>
        <taxon>Oscillospiraceae</taxon>
        <taxon>Oscillospiraceae incertae sedis</taxon>
        <taxon>Candidatus Faecivivens</taxon>
    </lineage>
</organism>
<protein>
    <recommendedName>
        <fullName evidence="3 8">Histidinol-phosphatase</fullName>
        <shortName evidence="8">HolPase</shortName>
        <ecNumber evidence="3 8">3.1.3.15</ecNumber>
    </recommendedName>
</protein>
<evidence type="ECO:0000256" key="8">
    <source>
        <dbReference type="RuleBase" id="RU366003"/>
    </source>
</evidence>
<evidence type="ECO:0000256" key="4">
    <source>
        <dbReference type="ARBA" id="ARBA00022605"/>
    </source>
</evidence>
<comment type="catalytic activity">
    <reaction evidence="7 8">
        <text>L-histidinol phosphate + H2O = L-histidinol + phosphate</text>
        <dbReference type="Rhea" id="RHEA:14465"/>
        <dbReference type="ChEBI" id="CHEBI:15377"/>
        <dbReference type="ChEBI" id="CHEBI:43474"/>
        <dbReference type="ChEBI" id="CHEBI:57699"/>
        <dbReference type="ChEBI" id="CHEBI:57980"/>
        <dbReference type="EC" id="3.1.3.15"/>
    </reaction>
</comment>
<reference evidence="10" key="1">
    <citation type="submission" date="2020-10" db="EMBL/GenBank/DDBJ databases">
        <authorList>
            <person name="Gilroy R."/>
        </authorList>
    </citation>
    <scope>NUCLEOTIDE SEQUENCE</scope>
    <source>
        <strain evidence="10">CHK189-12415</strain>
    </source>
</reference>
<evidence type="ECO:0000256" key="6">
    <source>
        <dbReference type="ARBA" id="ARBA00023102"/>
    </source>
</evidence>
<dbReference type="AlphaFoldDB" id="A0A9D1DYB5"/>
<dbReference type="EC" id="3.1.3.15" evidence="3 8"/>
<feature type="domain" description="PHP" evidence="9">
    <location>
        <begin position="7"/>
        <end position="200"/>
    </location>
</feature>
<dbReference type="EMBL" id="DVHA01000208">
    <property type="protein sequence ID" value="HIR61217.1"/>
    <property type="molecule type" value="Genomic_DNA"/>
</dbReference>
<evidence type="ECO:0000259" key="9">
    <source>
        <dbReference type="Pfam" id="PF02811"/>
    </source>
</evidence>
<keyword evidence="5 8" id="KW-0378">Hydrolase</keyword>
<dbReference type="GO" id="GO:0000105">
    <property type="term" value="P:L-histidine biosynthetic process"/>
    <property type="evidence" value="ECO:0007669"/>
    <property type="project" value="UniProtKB-UniRule"/>
</dbReference>
<keyword evidence="4 8" id="KW-0028">Amino-acid biosynthesis</keyword>
<dbReference type="Gene3D" id="3.20.20.140">
    <property type="entry name" value="Metal-dependent hydrolases"/>
    <property type="match status" value="1"/>
</dbReference>
<dbReference type="PANTHER" id="PTHR21039">
    <property type="entry name" value="HISTIDINOL PHOSPHATASE-RELATED"/>
    <property type="match status" value="1"/>
</dbReference>
<keyword evidence="6 8" id="KW-0368">Histidine biosynthesis</keyword>
<dbReference type="InterPro" id="IPR010140">
    <property type="entry name" value="Histidinol_P_phosphatase_HisJ"/>
</dbReference>
<dbReference type="Pfam" id="PF02811">
    <property type="entry name" value="PHP"/>
    <property type="match status" value="1"/>
</dbReference>
<dbReference type="PANTHER" id="PTHR21039:SF0">
    <property type="entry name" value="HISTIDINOL-PHOSPHATASE"/>
    <property type="match status" value="1"/>
</dbReference>
<dbReference type="InterPro" id="IPR016195">
    <property type="entry name" value="Pol/histidinol_Pase-like"/>
</dbReference>
<evidence type="ECO:0000313" key="10">
    <source>
        <dbReference type="EMBL" id="HIR61217.1"/>
    </source>
</evidence>
<dbReference type="Proteomes" id="UP000824241">
    <property type="component" value="Unassembled WGS sequence"/>
</dbReference>
<name>A0A9D1DYB5_9FIRM</name>
<accession>A0A9D1DYB5</accession>
<dbReference type="GO" id="GO:0005737">
    <property type="term" value="C:cytoplasm"/>
    <property type="evidence" value="ECO:0007669"/>
    <property type="project" value="TreeGrafter"/>
</dbReference>
<proteinExistence type="inferred from homology"/>
<evidence type="ECO:0000256" key="7">
    <source>
        <dbReference type="ARBA" id="ARBA00049158"/>
    </source>
</evidence>